<dbReference type="Gene3D" id="4.10.240.10">
    <property type="entry name" value="Zn(2)-C6 fungal-type DNA-binding domain"/>
    <property type="match status" value="1"/>
</dbReference>
<dbReference type="InterPro" id="IPR001138">
    <property type="entry name" value="Zn2Cys6_DnaBD"/>
</dbReference>
<keyword evidence="3" id="KW-0862">Zinc</keyword>
<dbReference type="GO" id="GO:0005634">
    <property type="term" value="C:nucleus"/>
    <property type="evidence" value="ECO:0007669"/>
    <property type="project" value="UniProtKB-SubCell"/>
</dbReference>
<evidence type="ECO:0000256" key="4">
    <source>
        <dbReference type="ARBA" id="ARBA00023015"/>
    </source>
</evidence>
<gene>
    <name evidence="9" type="ORF">BO88DRAFT_90432</name>
</gene>
<evidence type="ECO:0000313" key="10">
    <source>
        <dbReference type="Proteomes" id="UP000248405"/>
    </source>
</evidence>
<organism evidence="9 10">
    <name type="scientific">Aspergillus vadensis (strain CBS 113365 / IMI 142717 / IBT 24658)</name>
    <dbReference type="NCBI Taxonomy" id="1448311"/>
    <lineage>
        <taxon>Eukaryota</taxon>
        <taxon>Fungi</taxon>
        <taxon>Dikarya</taxon>
        <taxon>Ascomycota</taxon>
        <taxon>Pezizomycotina</taxon>
        <taxon>Eurotiomycetes</taxon>
        <taxon>Eurotiomycetidae</taxon>
        <taxon>Eurotiales</taxon>
        <taxon>Aspergillaceae</taxon>
        <taxon>Aspergillus</taxon>
        <taxon>Aspergillus subgen. Circumdati</taxon>
    </lineage>
</organism>
<dbReference type="GeneID" id="37217836"/>
<evidence type="ECO:0000256" key="5">
    <source>
        <dbReference type="ARBA" id="ARBA00023125"/>
    </source>
</evidence>
<dbReference type="EMBL" id="KZ821632">
    <property type="protein sequence ID" value="PYH66970.1"/>
    <property type="molecule type" value="Genomic_DNA"/>
</dbReference>
<dbReference type="InterPro" id="IPR036864">
    <property type="entry name" value="Zn2-C6_fun-type_DNA-bd_sf"/>
</dbReference>
<keyword evidence="4" id="KW-0805">Transcription regulation</keyword>
<dbReference type="PANTHER" id="PTHR47782:SF1">
    <property type="entry name" value="PYRIMIDINE PATHWAY REGULATORY PROTEIN 1"/>
    <property type="match status" value="1"/>
</dbReference>
<dbReference type="CDD" id="cd00067">
    <property type="entry name" value="GAL4"/>
    <property type="match status" value="1"/>
</dbReference>
<reference evidence="9" key="1">
    <citation type="submission" date="2016-12" db="EMBL/GenBank/DDBJ databases">
        <title>The genomes of Aspergillus section Nigri reveals drivers in fungal speciation.</title>
        <authorList>
            <consortium name="DOE Joint Genome Institute"/>
            <person name="Vesth T.C."/>
            <person name="Nybo J."/>
            <person name="Theobald S."/>
            <person name="Brandl J."/>
            <person name="Frisvad J.C."/>
            <person name="Nielsen K.F."/>
            <person name="Lyhne E.K."/>
            <person name="Kogle M.E."/>
            <person name="Kuo A."/>
            <person name="Riley R."/>
            <person name="Clum A."/>
            <person name="Nolan M."/>
            <person name="Lipzen A."/>
            <person name="Salamov A."/>
            <person name="Henrissat B."/>
            <person name="Wiebenga A."/>
            <person name="De Vries R.P."/>
            <person name="Grigoriev I.V."/>
            <person name="Mortensen U.H."/>
            <person name="Andersen M.R."/>
            <person name="Baker S.E."/>
        </authorList>
    </citation>
    <scope>NUCLEOTIDE SEQUENCE [LARGE SCALE GENOMIC DNA]</scope>
    <source>
        <strain evidence="9">CBS 113365</strain>
    </source>
</reference>
<name>A0A319B956_ASPVC</name>
<dbReference type="PANTHER" id="PTHR47782">
    <property type="entry name" value="ZN(II)2CYS6 TRANSCRIPTION FACTOR (EUROFUNG)-RELATED"/>
    <property type="match status" value="1"/>
</dbReference>
<keyword evidence="6" id="KW-0804">Transcription</keyword>
<evidence type="ECO:0000256" key="1">
    <source>
        <dbReference type="ARBA" id="ARBA00004123"/>
    </source>
</evidence>
<comment type="subcellular location">
    <subcellularLocation>
        <location evidence="1">Nucleus</location>
    </subcellularLocation>
</comment>
<proteinExistence type="predicted"/>
<keyword evidence="5" id="KW-0238">DNA-binding</keyword>
<keyword evidence="10" id="KW-1185">Reference proteome</keyword>
<dbReference type="CDD" id="cd12148">
    <property type="entry name" value="fungal_TF_MHR"/>
    <property type="match status" value="1"/>
</dbReference>
<dbReference type="InterPro" id="IPR052202">
    <property type="entry name" value="Yeast_MetPath_Reg"/>
</dbReference>
<protein>
    <recommendedName>
        <fullName evidence="8">Zn(2)-C6 fungal-type domain-containing protein</fullName>
    </recommendedName>
</protein>
<evidence type="ECO:0000256" key="3">
    <source>
        <dbReference type="ARBA" id="ARBA00022833"/>
    </source>
</evidence>
<evidence type="ECO:0000256" key="7">
    <source>
        <dbReference type="ARBA" id="ARBA00023242"/>
    </source>
</evidence>
<dbReference type="Pfam" id="PF00172">
    <property type="entry name" value="Zn_clus"/>
    <property type="match status" value="1"/>
</dbReference>
<dbReference type="OrthoDB" id="189997at2759"/>
<evidence type="ECO:0000256" key="6">
    <source>
        <dbReference type="ARBA" id="ARBA00023163"/>
    </source>
</evidence>
<evidence type="ECO:0000313" key="9">
    <source>
        <dbReference type="EMBL" id="PYH66970.1"/>
    </source>
</evidence>
<dbReference type="GO" id="GO:0045944">
    <property type="term" value="P:positive regulation of transcription by RNA polymerase II"/>
    <property type="evidence" value="ECO:0007669"/>
    <property type="project" value="TreeGrafter"/>
</dbReference>
<dbReference type="GO" id="GO:0043565">
    <property type="term" value="F:sequence-specific DNA binding"/>
    <property type="evidence" value="ECO:0007669"/>
    <property type="project" value="TreeGrafter"/>
</dbReference>
<dbReference type="GO" id="GO:0000981">
    <property type="term" value="F:DNA-binding transcription factor activity, RNA polymerase II-specific"/>
    <property type="evidence" value="ECO:0007669"/>
    <property type="project" value="InterPro"/>
</dbReference>
<dbReference type="AlphaFoldDB" id="A0A319B956"/>
<keyword evidence="7" id="KW-0539">Nucleus</keyword>
<feature type="domain" description="Zn(2)-C6 fungal-type" evidence="8">
    <location>
        <begin position="35"/>
        <end position="57"/>
    </location>
</feature>
<dbReference type="Proteomes" id="UP000248405">
    <property type="component" value="Unassembled WGS sequence"/>
</dbReference>
<accession>A0A319B956</accession>
<evidence type="ECO:0000259" key="8">
    <source>
        <dbReference type="Pfam" id="PF00172"/>
    </source>
</evidence>
<dbReference type="RefSeq" id="XP_025560764.1">
    <property type="nucleotide sequence ID" value="XM_025713244.1"/>
</dbReference>
<dbReference type="GO" id="GO:0008270">
    <property type="term" value="F:zinc ion binding"/>
    <property type="evidence" value="ECO:0007669"/>
    <property type="project" value="InterPro"/>
</dbReference>
<sequence length="537" mass="60315">MLPTCTRCRSRRIKVPITLPLSQSSPNSRLTHIFQCDSLLPACANCSKHDVECTFRDEALQVDVTRCYLKTLQDKIEKLNSELAIKSQISSSGLIETTPDGIPTKPSSISSFVLMPGSGKDLYIDLSLPSRIVEVTLEVLSQRQETDDKMTVDEQSFSFPDIPRLDRSTLTPGAVRGLLKDYCRLVHPKYDILDVGILSYDGMHLRKLPETRRFQILMACAISATQKSYREPIWRPFANTCREWANDFIAPIISSADADSMKAILLLLVYEMADPTRGIIWELLDVARRTCLQLGWNRTASSSNETSINGEAVSHDPMRTRLMRVLRDIEGSLRTISNRPTLSIEDTIYNATEEDIPSSTYRKLFRATYGTGRTNDTGSCPFVGPMSVLIDGADRIADTAPASQEIWLVLLVTCVRHKQCVTCYQEPDDQQGKGMRTLRLKIVKAAAELLSSTHRVAFNDEGFVSPITACSRALISGCSIATAIVKRWKTFQSHFRDLILCSEILTLFCSHWKGGHSYLHAWQIITDLLHTNMKQRN</sequence>
<keyword evidence="2" id="KW-0479">Metal-binding</keyword>
<evidence type="ECO:0000256" key="2">
    <source>
        <dbReference type="ARBA" id="ARBA00022723"/>
    </source>
</evidence>